<proteinExistence type="predicted"/>
<dbReference type="RefSeq" id="WP_346057168.1">
    <property type="nucleotide sequence ID" value="NZ_BAAAOP010000002.1"/>
</dbReference>
<protein>
    <recommendedName>
        <fullName evidence="1">DUF7882 domain-containing protein</fullName>
    </recommendedName>
</protein>
<organism evidence="2 3">
    <name type="scientific">Leucobacter alluvii</name>
    <dbReference type="NCBI Taxonomy" id="340321"/>
    <lineage>
        <taxon>Bacteria</taxon>
        <taxon>Bacillati</taxon>
        <taxon>Actinomycetota</taxon>
        <taxon>Actinomycetes</taxon>
        <taxon>Micrococcales</taxon>
        <taxon>Microbacteriaceae</taxon>
        <taxon>Leucobacter</taxon>
    </lineage>
</organism>
<dbReference type="InterPro" id="IPR057204">
    <property type="entry name" value="DUF7882"/>
</dbReference>
<name>A0ABN3B3C5_9MICO</name>
<sequence>MGYLIFGGQEFEFEDRLLLHLKFVIGQKLRKQECFFLSWHRGADDGSGRFSLWMSPYAELAFRFSGGREPEYNQRWLKVLNALSHTPRGLVVISEEEAEKYAKKNPDLS</sequence>
<dbReference type="EMBL" id="BAAAOP010000002">
    <property type="protein sequence ID" value="GAA2185745.1"/>
    <property type="molecule type" value="Genomic_DNA"/>
</dbReference>
<comment type="caution">
    <text evidence="2">The sequence shown here is derived from an EMBL/GenBank/DDBJ whole genome shotgun (WGS) entry which is preliminary data.</text>
</comment>
<evidence type="ECO:0000259" key="1">
    <source>
        <dbReference type="Pfam" id="PF25355"/>
    </source>
</evidence>
<evidence type="ECO:0000313" key="2">
    <source>
        <dbReference type="EMBL" id="GAA2185745.1"/>
    </source>
</evidence>
<reference evidence="2 3" key="1">
    <citation type="journal article" date="2019" name="Int. J. Syst. Evol. Microbiol.">
        <title>The Global Catalogue of Microorganisms (GCM) 10K type strain sequencing project: providing services to taxonomists for standard genome sequencing and annotation.</title>
        <authorList>
            <consortium name="The Broad Institute Genomics Platform"/>
            <consortium name="The Broad Institute Genome Sequencing Center for Infectious Disease"/>
            <person name="Wu L."/>
            <person name="Ma J."/>
        </authorList>
    </citation>
    <scope>NUCLEOTIDE SEQUENCE [LARGE SCALE GENOMIC DNA]</scope>
    <source>
        <strain evidence="2 3">JCM 14919</strain>
    </source>
</reference>
<dbReference type="Proteomes" id="UP001501084">
    <property type="component" value="Unassembled WGS sequence"/>
</dbReference>
<keyword evidence="3" id="KW-1185">Reference proteome</keyword>
<evidence type="ECO:0000313" key="3">
    <source>
        <dbReference type="Proteomes" id="UP001501084"/>
    </source>
</evidence>
<feature type="domain" description="DUF7882" evidence="1">
    <location>
        <begin position="1"/>
        <end position="95"/>
    </location>
</feature>
<gene>
    <name evidence="2" type="ORF">GCM10009786_03400</name>
</gene>
<accession>A0ABN3B3C5</accession>
<dbReference type="Pfam" id="PF25355">
    <property type="entry name" value="DUF7882"/>
    <property type="match status" value="1"/>
</dbReference>